<sequence length="1246" mass="141246">MKLYVNSSQNLGFLSSAYEKSNMSAKALAGRLRMLLSSSKEAYVLEGVVEFPGPYVIEDKLQMLHSKISGVSKGSYRDSILNVTWNSDTICDGNDTARECTYGESPHRRNYVSKQYEDIDSATPSDLFITQFYGFTNEKQPRHGTGGIYGRRDEEDERFDYDDMNSWSDCPNQNNVRTYRSLSNLSYGSQCGGVRSYGVSSASSFLDTPSGSDQDISESPTPSHINERTSELDGLGILCSHNILNKGMKEKREVTLDEIFNQHKSNALPTQNGTSNDDILDEERNVVSMVCQVLRRILMFLVSASNRELNAMRTFDSILLECIQLLEDIAKDSSKMVKSITNILKRYTSAYVASETEYQNAAAKFMKLEKSLEVSLLSRIPNCVQRSESDLKIECGFKNCYSNGEVYKQYRNNNWNLMKEMMKTPKDFVLYTNYIEQLCISGYLHDNLIKNREKFTKRLTGVLGMFAEHYPRCIYSKESEFISKITSVSSNLLQSTYIKMSKMDLCYSAAEGLPEHGVIDLRFAVNIKSSSMRDKVHATIVECFERIKKIVKALSMFHLSQIDRFSRFGTRSPFLFCSADLSTLFDSYRKYHKHLYSIYWSIFSTINTAFPKTPTIKRNNDTQQPLLGEFREVKLPFNLFDTVMRQLEAVVKISKEHSFDICNASVKICQERQSWLGFIQNLANQNRLNNNQLVYVVNRAKEIGESNKISGLPFPSDGDGSHSGESLEVGECEENLIVLKEQLQVCKSSKIIVKMLYAVEDMAEALVDYNEDGYSFSFKKGDKIHVRIAGNTPLWLGHTAEGTERWFPAKYVKLKGSGEISLFRMAEIECDTYLDGYKISGKDEALYTNKRDMSITLSSKALLKQSLILSQLGLQGKVEYEFKCSISRKIVLRGTLYLTKSHMGFISSFNDITLFGSQTTLTVPMKDIVSCELTAGKLLPFYVNITLRNGEVHMIYSVTNSRRIRDAIKELSGIEGCDSHEVVNAAGIDSVVSTDYLKTVFGVLEPLSKKAPSVSLNMSLKEFFNKHLSDHDKAGCRVADSRLSQNAFNFSGNLEPVVFDWNHGGIQFHTRNISYNFRLKEGKFTSLVPVQNCGKANEELKYALVNRSMVIYESTNYVSDIPYSKYFYTILRITAITVSDNVTLLNAEYDIKFLKSTMFSSVITAEACDRLLHAIDIIRTPGSGHGEKEESSQSGNAHIAMEGTQRDIDVFKVEYSINMKTVIYILLIFFFTYSSWAFHNEEPLYL</sequence>
<evidence type="ECO:0000256" key="7">
    <source>
        <dbReference type="SAM" id="MobiDB-lite"/>
    </source>
</evidence>
<dbReference type="Pfam" id="PF16016">
    <property type="entry name" value="VASt"/>
    <property type="match status" value="1"/>
</dbReference>
<feature type="transmembrane region" description="Helical" evidence="8">
    <location>
        <begin position="1221"/>
        <end position="1238"/>
    </location>
</feature>
<dbReference type="EMBL" id="JAVEPI010000002">
    <property type="protein sequence ID" value="KAK1443397.1"/>
    <property type="molecule type" value="Genomic_DNA"/>
</dbReference>
<dbReference type="GO" id="GO:0140268">
    <property type="term" value="C:endoplasmic reticulum-plasma membrane contact site"/>
    <property type="evidence" value="ECO:0007669"/>
    <property type="project" value="TreeGrafter"/>
</dbReference>
<evidence type="ECO:0000259" key="10">
    <source>
        <dbReference type="PROSITE" id="PS51778"/>
    </source>
</evidence>
<evidence type="ECO:0008006" key="13">
    <source>
        <dbReference type="Google" id="ProtNLM"/>
    </source>
</evidence>
<organism evidence="11 12">
    <name type="scientific">Babesia gibsoni</name>
    <dbReference type="NCBI Taxonomy" id="33632"/>
    <lineage>
        <taxon>Eukaryota</taxon>
        <taxon>Sar</taxon>
        <taxon>Alveolata</taxon>
        <taxon>Apicomplexa</taxon>
        <taxon>Aconoidasida</taxon>
        <taxon>Piroplasmida</taxon>
        <taxon>Babesiidae</taxon>
        <taxon>Babesia</taxon>
    </lineage>
</organism>
<dbReference type="Pfam" id="PF02893">
    <property type="entry name" value="GRAM"/>
    <property type="match status" value="1"/>
</dbReference>
<name>A0AAD8LRS6_BABGI</name>
<dbReference type="PROSITE" id="PS50002">
    <property type="entry name" value="SH3"/>
    <property type="match status" value="1"/>
</dbReference>
<keyword evidence="2 6" id="KW-0728">SH3 domain</keyword>
<keyword evidence="5 8" id="KW-0472">Membrane</keyword>
<dbReference type="PANTHER" id="PTHR23319:SF4">
    <property type="entry name" value="GRAM DOMAIN CONTAINING 1B, ISOFORM E"/>
    <property type="match status" value="1"/>
</dbReference>
<dbReference type="GO" id="GO:0005886">
    <property type="term" value="C:plasma membrane"/>
    <property type="evidence" value="ECO:0007669"/>
    <property type="project" value="TreeGrafter"/>
</dbReference>
<dbReference type="AlphaFoldDB" id="A0AAD8LRS6"/>
<dbReference type="InterPro" id="IPR004182">
    <property type="entry name" value="GRAM"/>
</dbReference>
<evidence type="ECO:0000256" key="8">
    <source>
        <dbReference type="SAM" id="Phobius"/>
    </source>
</evidence>
<evidence type="ECO:0000256" key="4">
    <source>
        <dbReference type="ARBA" id="ARBA00022989"/>
    </source>
</evidence>
<evidence type="ECO:0000313" key="12">
    <source>
        <dbReference type="Proteomes" id="UP001230268"/>
    </source>
</evidence>
<evidence type="ECO:0000259" key="9">
    <source>
        <dbReference type="PROSITE" id="PS50002"/>
    </source>
</evidence>
<protein>
    <recommendedName>
        <fullName evidence="13">SH3 domain-containing protein</fullName>
    </recommendedName>
</protein>
<dbReference type="InterPro" id="IPR001452">
    <property type="entry name" value="SH3_domain"/>
</dbReference>
<dbReference type="SUPFAM" id="SSF50044">
    <property type="entry name" value="SH3-domain"/>
    <property type="match status" value="1"/>
</dbReference>
<comment type="caution">
    <text evidence="11">The sequence shown here is derived from an EMBL/GenBank/DDBJ whole genome shotgun (WGS) entry which is preliminary data.</text>
</comment>
<dbReference type="GO" id="GO:0032934">
    <property type="term" value="F:sterol binding"/>
    <property type="evidence" value="ECO:0007669"/>
    <property type="project" value="TreeGrafter"/>
</dbReference>
<dbReference type="GO" id="GO:0032366">
    <property type="term" value="P:intracellular sterol transport"/>
    <property type="evidence" value="ECO:0007669"/>
    <property type="project" value="TreeGrafter"/>
</dbReference>
<feature type="compositionally biased region" description="Polar residues" evidence="7">
    <location>
        <begin position="202"/>
        <end position="224"/>
    </location>
</feature>
<keyword evidence="4 8" id="KW-1133">Transmembrane helix</keyword>
<dbReference type="PROSITE" id="PS51778">
    <property type="entry name" value="VAST"/>
    <property type="match status" value="1"/>
</dbReference>
<dbReference type="GO" id="GO:0005789">
    <property type="term" value="C:endoplasmic reticulum membrane"/>
    <property type="evidence" value="ECO:0007669"/>
    <property type="project" value="TreeGrafter"/>
</dbReference>
<evidence type="ECO:0000256" key="5">
    <source>
        <dbReference type="ARBA" id="ARBA00023136"/>
    </source>
</evidence>
<evidence type="ECO:0000313" key="11">
    <source>
        <dbReference type="EMBL" id="KAK1443397.1"/>
    </source>
</evidence>
<dbReference type="PANTHER" id="PTHR23319">
    <property type="entry name" value="GRAM DOMAIN CONTAINING 1B, ISOFORM E"/>
    <property type="match status" value="1"/>
</dbReference>
<dbReference type="InterPro" id="IPR036028">
    <property type="entry name" value="SH3-like_dom_sf"/>
</dbReference>
<evidence type="ECO:0000256" key="3">
    <source>
        <dbReference type="ARBA" id="ARBA00022692"/>
    </source>
</evidence>
<keyword evidence="12" id="KW-1185">Reference proteome</keyword>
<evidence type="ECO:0000256" key="2">
    <source>
        <dbReference type="ARBA" id="ARBA00022443"/>
    </source>
</evidence>
<dbReference type="InterPro" id="IPR051482">
    <property type="entry name" value="Cholesterol_transport"/>
</dbReference>
<evidence type="ECO:0000256" key="1">
    <source>
        <dbReference type="ARBA" id="ARBA00004167"/>
    </source>
</evidence>
<dbReference type="InterPro" id="IPR031968">
    <property type="entry name" value="VASt"/>
</dbReference>
<dbReference type="InterPro" id="IPR011993">
    <property type="entry name" value="PH-like_dom_sf"/>
</dbReference>
<gene>
    <name evidence="11" type="ORF">BgAZ_202730</name>
</gene>
<accession>A0AAD8LRS6</accession>
<feature type="domain" description="SH3" evidence="9">
    <location>
        <begin position="758"/>
        <end position="817"/>
    </location>
</feature>
<keyword evidence="3 8" id="KW-0812">Transmembrane</keyword>
<dbReference type="GO" id="GO:0120015">
    <property type="term" value="F:sterol transfer activity"/>
    <property type="evidence" value="ECO:0007669"/>
    <property type="project" value="TreeGrafter"/>
</dbReference>
<dbReference type="Gene3D" id="2.30.30.40">
    <property type="entry name" value="SH3 Domains"/>
    <property type="match status" value="1"/>
</dbReference>
<proteinExistence type="predicted"/>
<feature type="domain" description="VASt" evidence="10">
    <location>
        <begin position="1007"/>
        <end position="1172"/>
    </location>
</feature>
<comment type="subcellular location">
    <subcellularLocation>
        <location evidence="1">Membrane</location>
        <topology evidence="1">Single-pass membrane protein</topology>
    </subcellularLocation>
</comment>
<reference evidence="11" key="1">
    <citation type="submission" date="2023-08" db="EMBL/GenBank/DDBJ databases">
        <title>Draft sequence of the Babesia gibsoni genome.</title>
        <authorList>
            <person name="Yamagishi J.Y."/>
            <person name="Xuan X.X."/>
        </authorList>
    </citation>
    <scope>NUCLEOTIDE SEQUENCE</scope>
    <source>
        <strain evidence="11">Azabu</strain>
    </source>
</reference>
<dbReference type="Gene3D" id="2.30.29.30">
    <property type="entry name" value="Pleckstrin-homology domain (PH domain)/Phosphotyrosine-binding domain (PTB)"/>
    <property type="match status" value="1"/>
</dbReference>
<evidence type="ECO:0000256" key="6">
    <source>
        <dbReference type="PROSITE-ProRule" id="PRU00192"/>
    </source>
</evidence>
<feature type="region of interest" description="Disordered" evidence="7">
    <location>
        <begin position="202"/>
        <end position="227"/>
    </location>
</feature>
<dbReference type="Proteomes" id="UP001230268">
    <property type="component" value="Unassembled WGS sequence"/>
</dbReference>